<name>A0AAJ1MIM6_9SPIO</name>
<accession>A0AAJ1MIM6</accession>
<dbReference type="AlphaFoldDB" id="A0AAJ1MIM6"/>
<reference evidence="2 3" key="1">
    <citation type="submission" date="2022-12" db="EMBL/GenBank/DDBJ databases">
        <title>Metagenome assembled genome from gulf of manar.</title>
        <authorList>
            <person name="Kohli P."/>
            <person name="Pk S."/>
            <person name="Venkata Ramana C."/>
            <person name="Sasikala C."/>
        </authorList>
    </citation>
    <scope>NUCLEOTIDE SEQUENCE [LARGE SCALE GENOMIC DNA]</scope>
    <source>
        <strain evidence="2">JB008</strain>
    </source>
</reference>
<sequence>MFSLIVNLIQRRIISAGGSEIICTPPAVRFSPGMEFEAGFEISRGFKVLPGCRVRLLMEFKWRNRMVSGSSEYRSGLRRGALRFCDLQRGHYTGPGACFEIGDAAGFFRFRLKSGMNSEFIVGPTPLSEIKPPRHFSTGGESISRIIRKKRSDDLTESRQYYPGDDVRRINWRTYAHTGQLFIRIGEEQPDPKSRLVLMVDLSGSRSLQLSDSILYDYLDCIAGHTAGLAEQLEASGVNIAFAFPGSDPGPLSGVGPDSASIRTGWLSEKLSGLWWDDRLVEISGLPERYSAALIIAPAFSENAGTLCRKAADAGMAVSITIPLPPESVDLQPAGLLRRLVFTAGTAGDVNKTSLGRQLRSREALSASAEALVSGLHGIEGVASAEIV</sequence>
<feature type="domain" description="DUF58" evidence="1">
    <location>
        <begin position="157"/>
        <end position="207"/>
    </location>
</feature>
<protein>
    <submittedName>
        <fullName evidence="2">DUF58 domain-containing protein</fullName>
    </submittedName>
</protein>
<dbReference type="Proteomes" id="UP001221217">
    <property type="component" value="Unassembled WGS sequence"/>
</dbReference>
<dbReference type="InterPro" id="IPR002881">
    <property type="entry name" value="DUF58"/>
</dbReference>
<gene>
    <name evidence="2" type="ORF">PQJ61_06890</name>
</gene>
<dbReference type="PANTHER" id="PTHR34351">
    <property type="entry name" value="SLR1927 PROTEIN-RELATED"/>
    <property type="match status" value="1"/>
</dbReference>
<evidence type="ECO:0000313" key="2">
    <source>
        <dbReference type="EMBL" id="MDC7226473.1"/>
    </source>
</evidence>
<organism evidence="2 3">
    <name type="scientific">Candidatus Thalassospirochaeta sargassi</name>
    <dbReference type="NCBI Taxonomy" id="3119039"/>
    <lineage>
        <taxon>Bacteria</taxon>
        <taxon>Pseudomonadati</taxon>
        <taxon>Spirochaetota</taxon>
        <taxon>Spirochaetia</taxon>
        <taxon>Spirochaetales</taxon>
        <taxon>Spirochaetaceae</taxon>
        <taxon>Candidatus Thalassospirochaeta</taxon>
    </lineage>
</organism>
<evidence type="ECO:0000259" key="1">
    <source>
        <dbReference type="Pfam" id="PF01882"/>
    </source>
</evidence>
<dbReference type="PANTHER" id="PTHR34351:SF2">
    <property type="entry name" value="DUF58 DOMAIN-CONTAINING PROTEIN"/>
    <property type="match status" value="1"/>
</dbReference>
<comment type="caution">
    <text evidence="2">The sequence shown here is derived from an EMBL/GenBank/DDBJ whole genome shotgun (WGS) entry which is preliminary data.</text>
</comment>
<dbReference type="Pfam" id="PF01882">
    <property type="entry name" value="DUF58"/>
    <property type="match status" value="1"/>
</dbReference>
<proteinExistence type="predicted"/>
<dbReference type="EMBL" id="JAQQAL010000011">
    <property type="protein sequence ID" value="MDC7226473.1"/>
    <property type="molecule type" value="Genomic_DNA"/>
</dbReference>
<evidence type="ECO:0000313" key="3">
    <source>
        <dbReference type="Proteomes" id="UP001221217"/>
    </source>
</evidence>